<organism evidence="1">
    <name type="scientific">Cacopsylla melanoneura</name>
    <dbReference type="NCBI Taxonomy" id="428564"/>
    <lineage>
        <taxon>Eukaryota</taxon>
        <taxon>Metazoa</taxon>
        <taxon>Ecdysozoa</taxon>
        <taxon>Arthropoda</taxon>
        <taxon>Hexapoda</taxon>
        <taxon>Insecta</taxon>
        <taxon>Pterygota</taxon>
        <taxon>Neoptera</taxon>
        <taxon>Paraneoptera</taxon>
        <taxon>Hemiptera</taxon>
        <taxon>Sternorrhyncha</taxon>
        <taxon>Psylloidea</taxon>
        <taxon>Psyllidae</taxon>
        <taxon>Psyllinae</taxon>
        <taxon>Cacopsylla</taxon>
    </lineage>
</organism>
<name>A0A8D8QQK2_9HEMI</name>
<dbReference type="AlphaFoldDB" id="A0A8D8QQK2"/>
<accession>A0A8D8QQK2</accession>
<dbReference type="EMBL" id="HBUF01094152">
    <property type="protein sequence ID" value="CAG6636443.1"/>
    <property type="molecule type" value="Transcribed_RNA"/>
</dbReference>
<evidence type="ECO:0000313" key="1">
    <source>
        <dbReference type="EMBL" id="CAG6636443.1"/>
    </source>
</evidence>
<protein>
    <submittedName>
        <fullName evidence="1">Uncharacterized protein</fullName>
    </submittedName>
</protein>
<sequence>MQTLQSPQMSWQEHEVPACVTICLFLPSRTSHISPIFETHSFSERLNEWAFLMSAILLDTLPFVEDMMRLKSWSLMKCINAAIVLSSRFDVLPFKYIYFIVLCIRSMCMFVFKPAYLR</sequence>
<reference evidence="1" key="1">
    <citation type="submission" date="2021-05" db="EMBL/GenBank/DDBJ databases">
        <authorList>
            <person name="Alioto T."/>
            <person name="Alioto T."/>
            <person name="Gomez Garrido J."/>
        </authorList>
    </citation>
    <scope>NUCLEOTIDE SEQUENCE</scope>
</reference>
<dbReference type="EMBL" id="HBUF01296335">
    <property type="protein sequence ID" value="CAG6690197.1"/>
    <property type="molecule type" value="Transcribed_RNA"/>
</dbReference>
<dbReference type="EMBL" id="HBUF01435192">
    <property type="protein sequence ID" value="CAG6742391.1"/>
    <property type="molecule type" value="Transcribed_RNA"/>
</dbReference>
<proteinExistence type="predicted"/>
<dbReference type="EMBL" id="HBUF01650870">
    <property type="protein sequence ID" value="CAG6786914.1"/>
    <property type="molecule type" value="Transcribed_RNA"/>
</dbReference>